<feature type="binding site" evidence="6">
    <location>
        <position position="130"/>
    </location>
    <ligand>
        <name>FAD</name>
        <dbReference type="ChEBI" id="CHEBI:57692"/>
    </ligand>
</feature>
<dbReference type="GO" id="GO:0016491">
    <property type="term" value="F:oxidoreductase activity"/>
    <property type="evidence" value="ECO:0007669"/>
    <property type="project" value="UniProtKB-KW"/>
</dbReference>
<feature type="domain" description="FAD-binding FR-type" evidence="8">
    <location>
        <begin position="77"/>
        <end position="180"/>
    </location>
</feature>
<keyword evidence="5" id="KW-0560">Oxidoreductase</keyword>
<evidence type="ECO:0000256" key="7">
    <source>
        <dbReference type="SAM" id="Phobius"/>
    </source>
</evidence>
<dbReference type="PRINTS" id="PR00406">
    <property type="entry name" value="CYTB5RDTASE"/>
</dbReference>
<dbReference type="InterPro" id="IPR017938">
    <property type="entry name" value="Riboflavin_synthase-like_b-brl"/>
</dbReference>
<evidence type="ECO:0000256" key="5">
    <source>
        <dbReference type="ARBA" id="ARBA00023002"/>
    </source>
</evidence>
<feature type="binding site" evidence="6">
    <location>
        <position position="155"/>
    </location>
    <ligand>
        <name>FAD</name>
        <dbReference type="ChEBI" id="CHEBI:57692"/>
    </ligand>
</feature>
<dbReference type="PROSITE" id="PS51384">
    <property type="entry name" value="FAD_FR"/>
    <property type="match status" value="1"/>
</dbReference>
<keyword evidence="4 6" id="KW-0274">FAD</keyword>
<evidence type="ECO:0000313" key="10">
    <source>
        <dbReference type="Proteomes" id="UP000602905"/>
    </source>
</evidence>
<organism evidence="9 10">
    <name type="scientific">Rhizoctonia solani</name>
    <dbReference type="NCBI Taxonomy" id="456999"/>
    <lineage>
        <taxon>Eukaryota</taxon>
        <taxon>Fungi</taxon>
        <taxon>Dikarya</taxon>
        <taxon>Basidiomycota</taxon>
        <taxon>Agaricomycotina</taxon>
        <taxon>Agaricomycetes</taxon>
        <taxon>Cantharellales</taxon>
        <taxon>Ceratobasidiaceae</taxon>
        <taxon>Rhizoctonia</taxon>
    </lineage>
</organism>
<gene>
    <name evidence="9" type="ORF">RHS03_02949</name>
</gene>
<sequence length="371" mass="41116">MLSSRTACTSLICLAPRTSVQPRIRLNSTLAPTPARPPFASRPSTWIGAFVVVGAGLGLYAFAGGKTSSNSTPLSDLKFTPLKIMSTKPASENSKIITLAVPSHLMPDESTLAPVFSIYIKDSDIQVQRPYTPLKGIDDNGNMEFWIKRYADGEVSRWLHSKNEGDELEVRGPVRTFDFKDGDYDEIIMDAKISGGTGVTPFVQLLNHTFAERTPHSRPLKTHYTLLHSSQNPAALPVMDVLYNVCVYSVANRHDLTVRLFVDVPTPVPNTRLHQSHMKNVHIGRIGKEDITHVLQERGIIPRPRTWLEWIRGAQPVCSIKEKNLLFLVCGPEPMITAFSGSRVLRRRPDHLPVGGILGELGFTPKQVKAL</sequence>
<comment type="caution">
    <text evidence="9">The sequence shown here is derived from an EMBL/GenBank/DDBJ whole genome shotgun (WGS) entry which is preliminary data.</text>
</comment>
<accession>A0A8H7HTK7</accession>
<feature type="binding site" evidence="6">
    <location>
        <position position="131"/>
    </location>
    <ligand>
        <name>FAD</name>
        <dbReference type="ChEBI" id="CHEBI:57692"/>
    </ligand>
</feature>
<dbReference type="SUPFAM" id="SSF63380">
    <property type="entry name" value="Riboflavin synthase domain-like"/>
    <property type="match status" value="1"/>
</dbReference>
<dbReference type="EMBL" id="JACYCD010000048">
    <property type="protein sequence ID" value="KAF8708975.1"/>
    <property type="molecule type" value="Genomic_DNA"/>
</dbReference>
<keyword evidence="7" id="KW-1133">Transmembrane helix</keyword>
<evidence type="ECO:0000256" key="1">
    <source>
        <dbReference type="ARBA" id="ARBA00001974"/>
    </source>
</evidence>
<feature type="binding site" evidence="6">
    <location>
        <position position="200"/>
    </location>
    <ligand>
        <name>FAD</name>
        <dbReference type="ChEBI" id="CHEBI:57692"/>
    </ligand>
</feature>
<dbReference type="InterPro" id="IPR017927">
    <property type="entry name" value="FAD-bd_FR_type"/>
</dbReference>
<feature type="transmembrane region" description="Helical" evidence="7">
    <location>
        <begin position="44"/>
        <end position="63"/>
    </location>
</feature>
<dbReference type="Pfam" id="PF00970">
    <property type="entry name" value="FAD_binding_6"/>
    <property type="match status" value="1"/>
</dbReference>
<dbReference type="OrthoDB" id="432685at2759"/>
<keyword evidence="3 6" id="KW-0285">Flavoprotein</keyword>
<proteinExistence type="inferred from homology"/>
<feature type="binding site" evidence="6">
    <location>
        <position position="148"/>
    </location>
    <ligand>
        <name>FAD</name>
        <dbReference type="ChEBI" id="CHEBI:57692"/>
    </ligand>
</feature>
<name>A0A8H7HTK7_9AGAM</name>
<evidence type="ECO:0000259" key="8">
    <source>
        <dbReference type="PROSITE" id="PS51384"/>
    </source>
</evidence>
<dbReference type="InterPro" id="IPR008333">
    <property type="entry name" value="Cbr1-like_FAD-bd_dom"/>
</dbReference>
<feature type="non-terminal residue" evidence="9">
    <location>
        <position position="1"/>
    </location>
</feature>
<dbReference type="InterPro" id="IPR039261">
    <property type="entry name" value="FNR_nucleotide-bd"/>
</dbReference>
<dbReference type="Proteomes" id="UP000602905">
    <property type="component" value="Unassembled WGS sequence"/>
</dbReference>
<feature type="binding site" evidence="6">
    <location>
        <position position="156"/>
    </location>
    <ligand>
        <name>FAD</name>
        <dbReference type="ChEBI" id="CHEBI:57692"/>
    </ligand>
</feature>
<dbReference type="InterPro" id="IPR001834">
    <property type="entry name" value="CBR-like"/>
</dbReference>
<keyword evidence="7" id="KW-0472">Membrane</keyword>
<evidence type="ECO:0000256" key="4">
    <source>
        <dbReference type="ARBA" id="ARBA00022827"/>
    </source>
</evidence>
<dbReference type="Gene3D" id="2.40.30.10">
    <property type="entry name" value="Translation factors"/>
    <property type="match status" value="1"/>
</dbReference>
<evidence type="ECO:0000256" key="6">
    <source>
        <dbReference type="PIRSR" id="PIRSR601834-1"/>
    </source>
</evidence>
<dbReference type="CDD" id="cd06183">
    <property type="entry name" value="cyt_b5_reduct_like"/>
    <property type="match status" value="1"/>
</dbReference>
<reference evidence="9" key="1">
    <citation type="submission" date="2020-09" db="EMBL/GenBank/DDBJ databases">
        <title>Comparative genome analyses of four rice-infecting Rhizoctonia solani isolates reveal extensive enrichment of homogalacturonan modification genes.</title>
        <authorList>
            <person name="Lee D.-Y."/>
            <person name="Jeon J."/>
            <person name="Kim K.-T."/>
            <person name="Cheong K."/>
            <person name="Song H."/>
            <person name="Choi G."/>
            <person name="Ko J."/>
            <person name="Opiyo S.O."/>
            <person name="Zuo S."/>
            <person name="Madhav S."/>
            <person name="Lee Y.-H."/>
            <person name="Wang G.-L."/>
        </authorList>
    </citation>
    <scope>NUCLEOTIDE SEQUENCE</scope>
    <source>
        <strain evidence="9">AG1-IA WGL</strain>
    </source>
</reference>
<evidence type="ECO:0000256" key="3">
    <source>
        <dbReference type="ARBA" id="ARBA00022630"/>
    </source>
</evidence>
<dbReference type="PANTHER" id="PTHR19370">
    <property type="entry name" value="NADH-CYTOCHROME B5 REDUCTASE"/>
    <property type="match status" value="1"/>
</dbReference>
<dbReference type="AlphaFoldDB" id="A0A8H7HTK7"/>
<comment type="cofactor">
    <cofactor evidence="1 6">
        <name>FAD</name>
        <dbReference type="ChEBI" id="CHEBI:57692"/>
    </cofactor>
</comment>
<keyword evidence="7" id="KW-0812">Transmembrane</keyword>
<dbReference type="Gene3D" id="3.40.50.80">
    <property type="entry name" value="Nucleotide-binding domain of ferredoxin-NADP reductase (FNR) module"/>
    <property type="match status" value="1"/>
</dbReference>
<feature type="binding site" evidence="6">
    <location>
        <position position="129"/>
    </location>
    <ligand>
        <name>FAD</name>
        <dbReference type="ChEBI" id="CHEBI:57692"/>
    </ligand>
</feature>
<evidence type="ECO:0000256" key="2">
    <source>
        <dbReference type="ARBA" id="ARBA00006105"/>
    </source>
</evidence>
<comment type="similarity">
    <text evidence="2">Belongs to the flavoprotein pyridine nucleotide cytochrome reductase family.</text>
</comment>
<dbReference type="SUPFAM" id="SSF52343">
    <property type="entry name" value="Ferredoxin reductase-like, C-terminal NADP-linked domain"/>
    <property type="match status" value="1"/>
</dbReference>
<protein>
    <submittedName>
        <fullName evidence="9">Oxidoreductase FAD-binding domain</fullName>
    </submittedName>
</protein>
<evidence type="ECO:0000313" key="9">
    <source>
        <dbReference type="EMBL" id="KAF8708975.1"/>
    </source>
</evidence>